<accession>A0A1I0ZEK8</accession>
<dbReference type="Gene3D" id="3.30.1180.10">
    <property type="match status" value="1"/>
</dbReference>
<dbReference type="Pfam" id="PF02645">
    <property type="entry name" value="DegV"/>
    <property type="match status" value="1"/>
</dbReference>
<dbReference type="InterPro" id="IPR050270">
    <property type="entry name" value="DegV_domain_contain"/>
</dbReference>
<dbReference type="RefSeq" id="WP_090041749.1">
    <property type="nucleotide sequence ID" value="NZ_FOKI01000019.1"/>
</dbReference>
<dbReference type="SUPFAM" id="SSF82549">
    <property type="entry name" value="DAK1/DegV-like"/>
    <property type="match status" value="1"/>
</dbReference>
<sequence>MEKCVIMTDSCCDLPIEYINEKNVPYVKLSCNFDDKEYADDFGTTLSYKKFFDGLRNGIVPKTSQPSSQAFYDKFKELIDDGNDIIYLCVSSGLSGTFNGANVARNMILEEYPEANIDIIDCLTGSLGQGLIVKKAIELKEEKNATRKEIVSYIEEIKMKVNTYILVDDLSYLKKGGRISGAAATIGMVLHVKPVLTLNDEGRVIPILKVKGRKKSLAKLVEIAKERMINPKEEIVTICHGDCLDEALKLKEKLINELEVKEVLINYIGNAVGAYSGADALAIFFMGEERQNHII</sequence>
<evidence type="ECO:0000313" key="3">
    <source>
        <dbReference type="EMBL" id="SFB22643.1"/>
    </source>
</evidence>
<dbReference type="AlphaFoldDB" id="A0A1I0ZEK8"/>
<comment type="function">
    <text evidence="1">May bind long-chain fatty acids, such as palmitate, and may play a role in lipid transport or fatty acid metabolism.</text>
</comment>
<dbReference type="EMBL" id="FOKI01000019">
    <property type="protein sequence ID" value="SFB22643.1"/>
    <property type="molecule type" value="Genomic_DNA"/>
</dbReference>
<gene>
    <name evidence="3" type="ORF">SAMN04488528_101911</name>
</gene>
<name>A0A1I0ZEK8_9CLOT</name>
<keyword evidence="4" id="KW-1185">Reference proteome</keyword>
<organism evidence="3 4">
    <name type="scientific">Clostridium frigidicarnis</name>
    <dbReference type="NCBI Taxonomy" id="84698"/>
    <lineage>
        <taxon>Bacteria</taxon>
        <taxon>Bacillati</taxon>
        <taxon>Bacillota</taxon>
        <taxon>Clostridia</taxon>
        <taxon>Eubacteriales</taxon>
        <taxon>Clostridiaceae</taxon>
        <taxon>Clostridium</taxon>
    </lineage>
</organism>
<dbReference type="GO" id="GO:0008289">
    <property type="term" value="F:lipid binding"/>
    <property type="evidence" value="ECO:0007669"/>
    <property type="project" value="UniProtKB-KW"/>
</dbReference>
<dbReference type="NCBIfam" id="TIGR00762">
    <property type="entry name" value="DegV"/>
    <property type="match status" value="1"/>
</dbReference>
<reference evidence="3 4" key="1">
    <citation type="submission" date="2016-10" db="EMBL/GenBank/DDBJ databases">
        <authorList>
            <person name="de Groot N.N."/>
        </authorList>
    </citation>
    <scope>NUCLEOTIDE SEQUENCE [LARGE SCALE GENOMIC DNA]</scope>
    <source>
        <strain evidence="3 4">DSM 12271</strain>
    </source>
</reference>
<dbReference type="PANTHER" id="PTHR33434:SF3">
    <property type="entry name" value="DEGV DOMAIN-CONTAINING PROTEIN YITS"/>
    <property type="match status" value="1"/>
</dbReference>
<dbReference type="OrthoDB" id="9780660at2"/>
<dbReference type="STRING" id="84698.SAMN04488528_101911"/>
<dbReference type="Proteomes" id="UP000198619">
    <property type="component" value="Unassembled WGS sequence"/>
</dbReference>
<evidence type="ECO:0000256" key="1">
    <source>
        <dbReference type="ARBA" id="ARBA00003238"/>
    </source>
</evidence>
<dbReference type="Gene3D" id="2.20.28.50">
    <property type="entry name" value="degv family protein"/>
    <property type="match status" value="1"/>
</dbReference>
<dbReference type="Gene3D" id="3.40.50.10440">
    <property type="entry name" value="Dihydroxyacetone kinase, domain 1"/>
    <property type="match status" value="1"/>
</dbReference>
<evidence type="ECO:0000313" key="4">
    <source>
        <dbReference type="Proteomes" id="UP000198619"/>
    </source>
</evidence>
<dbReference type="InterPro" id="IPR003797">
    <property type="entry name" value="DegV"/>
</dbReference>
<dbReference type="PROSITE" id="PS51482">
    <property type="entry name" value="DEGV"/>
    <property type="match status" value="1"/>
</dbReference>
<dbReference type="InterPro" id="IPR043168">
    <property type="entry name" value="DegV_C"/>
</dbReference>
<protein>
    <submittedName>
        <fullName evidence="3">EDD domain protein, DegV family</fullName>
    </submittedName>
</protein>
<proteinExistence type="predicted"/>
<dbReference type="PANTHER" id="PTHR33434">
    <property type="entry name" value="DEGV DOMAIN-CONTAINING PROTEIN DR_1986-RELATED"/>
    <property type="match status" value="1"/>
</dbReference>
<evidence type="ECO:0000256" key="2">
    <source>
        <dbReference type="ARBA" id="ARBA00023121"/>
    </source>
</evidence>
<keyword evidence="2" id="KW-0446">Lipid-binding</keyword>